<gene>
    <name evidence="3" type="ORF">SAMN05421688_3287</name>
</gene>
<feature type="transmembrane region" description="Helical" evidence="1">
    <location>
        <begin position="170"/>
        <end position="192"/>
    </location>
</feature>
<dbReference type="GO" id="GO:0016717">
    <property type="term" value="F:oxidoreductase activity, acting on paired donors, with oxidation of a pair of donors resulting in the reduction of molecular oxygen to two molecules of water"/>
    <property type="evidence" value="ECO:0007669"/>
    <property type="project" value="TreeGrafter"/>
</dbReference>
<dbReference type="RefSeq" id="WP_092066823.1">
    <property type="nucleotide sequence ID" value="NZ_FOJU01000007.1"/>
</dbReference>
<feature type="transmembrane region" description="Helical" evidence="1">
    <location>
        <begin position="44"/>
        <end position="62"/>
    </location>
</feature>
<feature type="transmembrane region" description="Helical" evidence="1">
    <location>
        <begin position="198"/>
        <end position="217"/>
    </location>
</feature>
<dbReference type="InterPro" id="IPR005804">
    <property type="entry name" value="FA_desaturase_dom"/>
</dbReference>
<dbReference type="CDD" id="cd03507">
    <property type="entry name" value="Delta12-FADS-like"/>
    <property type="match status" value="1"/>
</dbReference>
<dbReference type="PANTHER" id="PTHR19353:SF73">
    <property type="entry name" value="FATTY ACID DESATURASE"/>
    <property type="match status" value="1"/>
</dbReference>
<dbReference type="PANTHER" id="PTHR19353">
    <property type="entry name" value="FATTY ACID DESATURASE 2"/>
    <property type="match status" value="1"/>
</dbReference>
<feature type="domain" description="Fatty acid desaturase" evidence="2">
    <location>
        <begin position="44"/>
        <end position="289"/>
    </location>
</feature>
<keyword evidence="4" id="KW-1185">Reference proteome</keyword>
<dbReference type="InterPro" id="IPR012171">
    <property type="entry name" value="Fatty_acid_desaturase"/>
</dbReference>
<reference evidence="3 4" key="1">
    <citation type="submission" date="2016-10" db="EMBL/GenBank/DDBJ databases">
        <authorList>
            <person name="de Groot N.N."/>
        </authorList>
    </citation>
    <scope>NUCLEOTIDE SEQUENCE [LARGE SCALE GENOMIC DNA]</scope>
    <source>
        <strain evidence="3 4">DSM 29316</strain>
    </source>
</reference>
<proteinExistence type="predicted"/>
<evidence type="ECO:0000313" key="4">
    <source>
        <dbReference type="Proteomes" id="UP000198796"/>
    </source>
</evidence>
<feature type="transmembrane region" description="Helical" evidence="1">
    <location>
        <begin position="140"/>
        <end position="158"/>
    </location>
</feature>
<evidence type="ECO:0000313" key="3">
    <source>
        <dbReference type="EMBL" id="SFB15724.1"/>
    </source>
</evidence>
<protein>
    <submittedName>
        <fullName evidence="3">Omega-6 fatty acid desaturase (Delta-12 desaturase)</fullName>
    </submittedName>
</protein>
<feature type="transmembrane region" description="Helical" evidence="1">
    <location>
        <begin position="18"/>
        <end position="37"/>
    </location>
</feature>
<dbReference type="Pfam" id="PF00487">
    <property type="entry name" value="FA_desaturase"/>
    <property type="match status" value="1"/>
</dbReference>
<dbReference type="STRING" id="871651.SAMN05421688_3287"/>
<keyword evidence="1" id="KW-0472">Membrane</keyword>
<evidence type="ECO:0000259" key="2">
    <source>
        <dbReference type="Pfam" id="PF00487"/>
    </source>
</evidence>
<keyword evidence="1" id="KW-0812">Transmembrane</keyword>
<dbReference type="GO" id="GO:0016020">
    <property type="term" value="C:membrane"/>
    <property type="evidence" value="ECO:0007669"/>
    <property type="project" value="TreeGrafter"/>
</dbReference>
<sequence>MTIRELSRTYAVRDNRRAIFSLVPTLILFFLALGLAAGFRDVPWILIPGVILTAISGVRLYMLQHDCGHGSFFTTRKLNDRVGLLLSPLTLTPYRAGRMNHNLHHAHIGNLDERGASEIFTMTLAEYEAAPLWRKLTYRLYRSPFTLFLFGPTLLYLFRYRWPRNARQAGVMDIVAHNALLAVFLGGLVMLFGWQAVLVWGASLILAASFGALIPYVQHNFEEVYWAEPDVRDFETAALEGSAVIDFGPLFDLATANIAYHDMHHLNASIPSYRLKECHRALEERLDPVKVSPRDALRCFRWKLWDEESRRMIGFPPLLGRTRPVATV</sequence>
<name>A0A1I0YQY0_9RHOB</name>
<dbReference type="EMBL" id="FOJU01000007">
    <property type="protein sequence ID" value="SFB15724.1"/>
    <property type="molecule type" value="Genomic_DNA"/>
</dbReference>
<evidence type="ECO:0000256" key="1">
    <source>
        <dbReference type="SAM" id="Phobius"/>
    </source>
</evidence>
<organism evidence="3 4">
    <name type="scientific">Poseidonocella pacifica</name>
    <dbReference type="NCBI Taxonomy" id="871651"/>
    <lineage>
        <taxon>Bacteria</taxon>
        <taxon>Pseudomonadati</taxon>
        <taxon>Pseudomonadota</taxon>
        <taxon>Alphaproteobacteria</taxon>
        <taxon>Rhodobacterales</taxon>
        <taxon>Roseobacteraceae</taxon>
        <taxon>Poseidonocella</taxon>
    </lineage>
</organism>
<dbReference type="GO" id="GO:0006629">
    <property type="term" value="P:lipid metabolic process"/>
    <property type="evidence" value="ECO:0007669"/>
    <property type="project" value="InterPro"/>
</dbReference>
<dbReference type="OrthoDB" id="9769653at2"/>
<accession>A0A1I0YQY0</accession>
<keyword evidence="1" id="KW-1133">Transmembrane helix</keyword>
<dbReference type="Proteomes" id="UP000198796">
    <property type="component" value="Unassembled WGS sequence"/>
</dbReference>
<dbReference type="AlphaFoldDB" id="A0A1I0YQY0"/>